<proteinExistence type="predicted"/>
<dbReference type="EMBL" id="UKAS01000029">
    <property type="protein sequence ID" value="SXF98507.1"/>
    <property type="molecule type" value="Genomic_DNA"/>
</dbReference>
<keyword evidence="1" id="KW-0812">Transmembrane</keyword>
<feature type="transmembrane region" description="Helical" evidence="1">
    <location>
        <begin position="89"/>
        <end position="109"/>
    </location>
</feature>
<gene>
    <name evidence="2" type="ORF">SAMEA3729809_05045</name>
</gene>
<sequence>MTLWKQRWRQFDYGPVYKALRLATAAWLSFIFAAALLHVENVYWAAMPVWVISQDSRGLLLGRAAWRITGTLIGAVAGFAVLHMPLPEPVQLSLASLAIGVCAGLTHLLRGVRAYGAMMAAITIAIVVVPSALAPGTSIHLAGERVICTLVGVIVTTLVMAFWTPPSARQQFYESVRRFAAEAVLLAARVIAHPFNHTGGERNILIEISELESRSMLVSASSHDGRRRLRHVNALVTAALDIMATAYALAAQIRRGHQIPETLAEDLAAISEHLRSGAPGPAPMLAPGALYHTPVIQRLTDALALIDRSERRLFLRNNVSLKGAEPRAHLDGPRDWSLAWQTAMTTGAAALLATNGVHFLGLAAFVPMAMAVCIFSIVLSSLPLPQQIAPHLFAGVCAGVLASVVYRLMLQPMATTTPLLILSVVPFILLGAFARTWPRTAIAAIDANMCFMLSSQAGHMAAATSDVLYESAAMLLGTALIAGSFMLLPRLPHKRAIAVAHSIRRDIERLLALPPATEPRRQWRSRMHRQILRMMVHLNRASGFGEEVPRSLLAILNLGHAIVSLHLCAQNGDKMATRALLVLRSFSRRPQLVADKLLRMAEHTGDAATTGPLQMAADALMRSQYLFVLAAKRNRRGPESPDDIPYQPF</sequence>
<dbReference type="Proteomes" id="UP000258928">
    <property type="component" value="Unassembled WGS sequence"/>
</dbReference>
<dbReference type="RefSeq" id="WP_110212712.1">
    <property type="nucleotide sequence ID" value="NZ_JAHKCA010000007.1"/>
</dbReference>
<feature type="transmembrane region" description="Helical" evidence="1">
    <location>
        <begin position="467"/>
        <end position="488"/>
    </location>
</feature>
<protein>
    <submittedName>
        <fullName evidence="2">Fusaric acid resistance domain protein</fullName>
    </submittedName>
</protein>
<dbReference type="InterPro" id="IPR006726">
    <property type="entry name" value="PHBA_efflux_AaeB/fusaric-R"/>
</dbReference>
<dbReference type="Pfam" id="PF04632">
    <property type="entry name" value="FUSC"/>
    <property type="match status" value="1"/>
</dbReference>
<reference evidence="2 3" key="1">
    <citation type="submission" date="2018-08" db="EMBL/GenBank/DDBJ databases">
        <authorList>
            <consortium name="Pathogen Informatics"/>
        </authorList>
    </citation>
    <scope>NUCLEOTIDE SEQUENCE [LARGE SCALE GENOMIC DNA]</scope>
    <source>
        <strain evidence="2 3">EuSCAPE_TR218</strain>
    </source>
</reference>
<feature type="transmembrane region" description="Helical" evidence="1">
    <location>
        <begin position="115"/>
        <end position="134"/>
    </location>
</feature>
<feature type="transmembrane region" description="Helical" evidence="1">
    <location>
        <begin position="20"/>
        <end position="44"/>
    </location>
</feature>
<feature type="transmembrane region" description="Helical" evidence="1">
    <location>
        <begin position="359"/>
        <end position="379"/>
    </location>
</feature>
<evidence type="ECO:0000313" key="2">
    <source>
        <dbReference type="EMBL" id="SXF98507.1"/>
    </source>
</evidence>
<organism evidence="2 3">
    <name type="scientific">Klebsiella variicola</name>
    <dbReference type="NCBI Taxonomy" id="244366"/>
    <lineage>
        <taxon>Bacteria</taxon>
        <taxon>Pseudomonadati</taxon>
        <taxon>Pseudomonadota</taxon>
        <taxon>Gammaproteobacteria</taxon>
        <taxon>Enterobacterales</taxon>
        <taxon>Enterobacteriaceae</taxon>
        <taxon>Klebsiella/Raoultella group</taxon>
        <taxon>Klebsiella</taxon>
        <taxon>Klebsiella pneumoniae complex</taxon>
    </lineage>
</organism>
<evidence type="ECO:0000256" key="1">
    <source>
        <dbReference type="SAM" id="Phobius"/>
    </source>
</evidence>
<feature type="transmembrane region" description="Helical" evidence="1">
    <location>
        <begin position="391"/>
        <end position="409"/>
    </location>
</feature>
<comment type="caution">
    <text evidence="2">The sequence shown here is derived from an EMBL/GenBank/DDBJ whole genome shotgun (WGS) entry which is preliminary data.</text>
</comment>
<dbReference type="AlphaFoldDB" id="A0ABD7PD82"/>
<feature type="transmembrane region" description="Helical" evidence="1">
    <location>
        <begin position="64"/>
        <end position="82"/>
    </location>
</feature>
<evidence type="ECO:0000313" key="3">
    <source>
        <dbReference type="Proteomes" id="UP000258928"/>
    </source>
</evidence>
<keyword evidence="1" id="KW-1133">Transmembrane helix</keyword>
<keyword evidence="1" id="KW-0472">Membrane</keyword>
<accession>A0ABD7PD82</accession>
<feature type="transmembrane region" description="Helical" evidence="1">
    <location>
        <begin position="146"/>
        <end position="164"/>
    </location>
</feature>
<name>A0ABD7PD82_KLEVA</name>
<feature type="transmembrane region" description="Helical" evidence="1">
    <location>
        <begin position="415"/>
        <end position="434"/>
    </location>
</feature>